<dbReference type="InterPro" id="IPR036047">
    <property type="entry name" value="F-box-like_dom_sf"/>
</dbReference>
<dbReference type="PANTHER" id="PTHR31672">
    <property type="entry name" value="BNACNNG10540D PROTEIN"/>
    <property type="match status" value="1"/>
</dbReference>
<dbReference type="PANTHER" id="PTHR31672:SF13">
    <property type="entry name" value="F-BOX PROTEIN CPR30-LIKE"/>
    <property type="match status" value="1"/>
</dbReference>
<keyword evidence="3" id="KW-1185">Reference proteome</keyword>
<dbReference type="Gramene" id="RZC51186">
    <property type="protein sequence ID" value="RZC51186"/>
    <property type="gene ID" value="C5167_019612"/>
</dbReference>
<proteinExistence type="predicted"/>
<feature type="non-terminal residue" evidence="2">
    <location>
        <position position="129"/>
    </location>
</feature>
<protein>
    <recommendedName>
        <fullName evidence="1">F-box domain-containing protein</fullName>
    </recommendedName>
</protein>
<dbReference type="PROSITE" id="PS50181">
    <property type="entry name" value="FBOX"/>
    <property type="match status" value="1"/>
</dbReference>
<organism evidence="2 3">
    <name type="scientific">Papaver somniferum</name>
    <name type="common">Opium poppy</name>
    <dbReference type="NCBI Taxonomy" id="3469"/>
    <lineage>
        <taxon>Eukaryota</taxon>
        <taxon>Viridiplantae</taxon>
        <taxon>Streptophyta</taxon>
        <taxon>Embryophyta</taxon>
        <taxon>Tracheophyta</taxon>
        <taxon>Spermatophyta</taxon>
        <taxon>Magnoliopsida</taxon>
        <taxon>Ranunculales</taxon>
        <taxon>Papaveraceae</taxon>
        <taxon>Papaveroideae</taxon>
        <taxon>Papaver</taxon>
    </lineage>
</organism>
<accession>A0A4Y7ISS3</accession>
<evidence type="ECO:0000259" key="1">
    <source>
        <dbReference type="PROSITE" id="PS50181"/>
    </source>
</evidence>
<reference evidence="2 3" key="1">
    <citation type="journal article" date="2018" name="Science">
        <title>The opium poppy genome and morphinan production.</title>
        <authorList>
            <person name="Guo L."/>
            <person name="Winzer T."/>
            <person name="Yang X."/>
            <person name="Li Y."/>
            <person name="Ning Z."/>
            <person name="He Z."/>
            <person name="Teodor R."/>
            <person name="Lu Y."/>
            <person name="Bowser T.A."/>
            <person name="Graham I.A."/>
            <person name="Ye K."/>
        </authorList>
    </citation>
    <scope>NUCLEOTIDE SEQUENCE [LARGE SCALE GENOMIC DNA]</scope>
    <source>
        <strain evidence="3">cv. HN1</strain>
        <tissue evidence="2">Leaves</tissue>
    </source>
</reference>
<dbReference type="AlphaFoldDB" id="A0A4Y7ISS3"/>
<dbReference type="Gene3D" id="1.20.1280.50">
    <property type="match status" value="1"/>
</dbReference>
<feature type="domain" description="F-box" evidence="1">
    <location>
        <begin position="25"/>
        <end position="70"/>
    </location>
</feature>
<evidence type="ECO:0000313" key="2">
    <source>
        <dbReference type="EMBL" id="RZC51186.1"/>
    </source>
</evidence>
<dbReference type="Proteomes" id="UP000316621">
    <property type="component" value="Chromosome 2"/>
</dbReference>
<sequence>MQKNVRILGSLTESEIQSWKFWCNMMGMNDLPSDISWNVFSRLDVDSVLDCKLFCKPWRNLIKNPSFARMHLARRKLMLQKPDEDDIQDLSTNACDTAQLGFLCLQRIDYESHDARLHFVECNMDTEKK</sequence>
<gene>
    <name evidence="2" type="ORF">C5167_019612</name>
</gene>
<evidence type="ECO:0000313" key="3">
    <source>
        <dbReference type="Proteomes" id="UP000316621"/>
    </source>
</evidence>
<dbReference type="EMBL" id="CM010716">
    <property type="protein sequence ID" value="RZC51186.1"/>
    <property type="molecule type" value="Genomic_DNA"/>
</dbReference>
<dbReference type="SUPFAM" id="SSF81383">
    <property type="entry name" value="F-box domain"/>
    <property type="match status" value="1"/>
</dbReference>
<dbReference type="InterPro" id="IPR050796">
    <property type="entry name" value="SCF_F-box_component"/>
</dbReference>
<dbReference type="InterPro" id="IPR001810">
    <property type="entry name" value="F-box_dom"/>
</dbReference>
<dbReference type="Pfam" id="PF12937">
    <property type="entry name" value="F-box-like"/>
    <property type="match status" value="1"/>
</dbReference>
<name>A0A4Y7ISS3_PAPSO</name>